<dbReference type="EMBL" id="CP015359">
    <property type="protein sequence ID" value="ANS52546.1"/>
    <property type="molecule type" value="Genomic_DNA"/>
</dbReference>
<organism evidence="1 2">
    <name type="scientific">Bacillus thuringiensis</name>
    <dbReference type="NCBI Taxonomy" id="1428"/>
    <lineage>
        <taxon>Bacteria</taxon>
        <taxon>Bacillati</taxon>
        <taxon>Bacillota</taxon>
        <taxon>Bacilli</taxon>
        <taxon>Bacillales</taxon>
        <taxon>Bacillaceae</taxon>
        <taxon>Bacillus</taxon>
        <taxon>Bacillus cereus group</taxon>
    </lineage>
</organism>
<proteinExistence type="predicted"/>
<reference evidence="1 2" key="1">
    <citation type="submission" date="2016-04" db="EMBL/GenBank/DDBJ databases">
        <title>High quality genome of the nematocidal Bacillus thuringiensis MYBT18246.</title>
        <authorList>
            <person name="Hollensteiner J."/>
            <person name="Poehlein A."/>
            <person name="Sproeer C."/>
            <person name="Bunk B."/>
            <person name="Rosenstiel P."/>
            <person name="Schulenburg H."/>
            <person name="Liesegang H."/>
        </authorList>
    </citation>
    <scope>NUCLEOTIDE SEQUENCE [LARGE SCALE GENOMIC DNA]</scope>
    <source>
        <strain evidence="1 2">MYBT18246</strain>
        <plasmid evidence="1 2">p17175</plasmid>
    </source>
</reference>
<gene>
    <name evidence="1" type="ORF">BT246_72570</name>
</gene>
<evidence type="ECO:0000313" key="1">
    <source>
        <dbReference type="EMBL" id="ANS52546.1"/>
    </source>
</evidence>
<geneLocation type="plasmid" evidence="1 2">
    <name>p17175</name>
</geneLocation>
<sequence>MKAEEEAKRTSLVQQVMAIAQEHAEAQKKIQEFEWKANLKLEDFTIKLLETALDRLEVFKMKEEK</sequence>
<accession>A0A9W3X4G9</accession>
<evidence type="ECO:0000313" key="2">
    <source>
        <dbReference type="Proteomes" id="UP000092743"/>
    </source>
</evidence>
<dbReference type="Proteomes" id="UP000092743">
    <property type="component" value="Plasmid p17175"/>
</dbReference>
<protein>
    <submittedName>
        <fullName evidence="1">Uncharacterized protein</fullName>
    </submittedName>
</protein>
<dbReference type="AlphaFoldDB" id="A0A9W3X4G9"/>
<name>A0A9W3X4G9_BACTU</name>
<keyword evidence="1" id="KW-0614">Plasmid</keyword>